<feature type="region of interest" description="Disordered" evidence="2">
    <location>
        <begin position="449"/>
        <end position="484"/>
    </location>
</feature>
<feature type="compositionally biased region" description="Basic residues" evidence="2">
    <location>
        <begin position="458"/>
        <end position="467"/>
    </location>
</feature>
<keyword evidence="1" id="KW-0343">GTPase activation</keyword>
<dbReference type="Gene3D" id="1.10.8.270">
    <property type="entry name" value="putative rabgap domain of human tbc1 domain family member 14 like domains"/>
    <property type="match status" value="1"/>
</dbReference>
<dbReference type="OrthoDB" id="27140at2759"/>
<keyword evidence="4" id="KW-1185">Reference proteome</keyword>
<dbReference type="InterPro" id="IPR035969">
    <property type="entry name" value="Rab-GAP_TBC_sf"/>
</dbReference>
<dbReference type="Gene3D" id="1.10.472.80">
    <property type="entry name" value="Ypt/Rab-GAP domain of gyp1p, domain 3"/>
    <property type="match status" value="1"/>
</dbReference>
<feature type="compositionally biased region" description="Low complexity" evidence="2">
    <location>
        <begin position="16"/>
        <end position="26"/>
    </location>
</feature>
<dbReference type="PANTHER" id="PTHR22957">
    <property type="entry name" value="TBC1 DOMAIN FAMILY MEMBER GTPASE-ACTIVATING PROTEIN"/>
    <property type="match status" value="1"/>
</dbReference>
<feature type="compositionally biased region" description="Polar residues" evidence="2">
    <location>
        <begin position="470"/>
        <end position="484"/>
    </location>
</feature>
<reference evidence="5" key="1">
    <citation type="submission" date="2025-08" db="UniProtKB">
        <authorList>
            <consortium name="RefSeq"/>
        </authorList>
    </citation>
    <scope>IDENTIFICATION</scope>
</reference>
<feature type="domain" description="Rab-GAP TBC" evidence="3">
    <location>
        <begin position="24"/>
        <end position="364"/>
    </location>
</feature>
<dbReference type="GO" id="GO:0005096">
    <property type="term" value="F:GTPase activator activity"/>
    <property type="evidence" value="ECO:0007669"/>
    <property type="project" value="UniProtKB-KW"/>
</dbReference>
<protein>
    <submittedName>
        <fullName evidence="5">TBC1 domain family member 5 homolog A</fullName>
    </submittedName>
</protein>
<evidence type="ECO:0000313" key="5">
    <source>
        <dbReference type="RefSeq" id="XP_010913746.1"/>
    </source>
</evidence>
<evidence type="ECO:0000259" key="3">
    <source>
        <dbReference type="PROSITE" id="PS50086"/>
    </source>
</evidence>
<dbReference type="FunCoup" id="A0A6I9QT33">
    <property type="interactions" value="28"/>
</dbReference>
<evidence type="ECO:0000256" key="1">
    <source>
        <dbReference type="ARBA" id="ARBA00022468"/>
    </source>
</evidence>
<sequence length="838" mass="93248">MATAQNETALPEPLPSSRSSSSGSRFSNLRGVRWRIDLGVLPNSPDSIDDLRRVAADSRRKYVRLKRRLLVNSHPSKDENRSSGVIMDDPLSQSPDSKWGRFFRNAELEKMLDQDLSRLYPEHGSYFQTAACQLMLRQILLLWCLKHPEYGYRKGMHELLAPLLYVLHVDLQHLSQVQELYADHFNDEFDETSFFECDMVSDYGFKKTTNMNTGSDSESCFYGGAAKVCCLDKLDPDTRELLLMNDAYGAEGELGVILSEKFMEHDAYCMFDAVMSGAHGVVAMADFFSTPPAMGSGTELPPVVEASSTFYQLLRIVDSSLHNHLVELGVEPQYFALRWLRVLFGREFSLKDLLAVWDEIFSSPNHVCPSDIANDADFNLSLLCSPRGAFISAMAVSMLLHLRSTLLATEHATTCLQRLLNFPKDISVKKLIEKAKSLHTLAFETNLSSSSPRGGTVRNKRAVRRAHSLSLDSASPRTSPSSLPESYWEEKWRVLHRAEESHKTNGVSTLSKIRNGSLKEKLGLFRVELDASTVKNESQKKDAQSSIQHKIFDNAFQEGDTKVNLGEIGYNENPDISGIKESFYMNAEVGKDSTGEQTDQNFIGRSSDVDEEACSSIKQSSVLFMATGSLQTASEHEYDSEKSIVTSNSFVSDNDCETGRVEELCSSNCNKKLLQDSEATSVTGANLGQRTSRTEKHAAVLKEQRPLSGKFQWFWKFGRVSGEGNLDDGKCVKQQKFSGAGGTCKDISEPLTCHGCSNSCRVSRKLEVEDKEVLGTLRSLGQSMHENIQVIESAFQQEQGQVGFVDNSSSIILGAQGQLTITTALKELRKIGDLLLEM</sequence>
<accession>A0A6I9QT33</accession>
<dbReference type="InterPro" id="IPR000195">
    <property type="entry name" value="Rab-GAP-TBC_dom"/>
</dbReference>
<evidence type="ECO:0000313" key="4">
    <source>
        <dbReference type="Proteomes" id="UP000504607"/>
    </source>
</evidence>
<dbReference type="PANTHER" id="PTHR22957:SF337">
    <property type="entry name" value="TBC1 DOMAIN FAMILY MEMBER 5"/>
    <property type="match status" value="1"/>
</dbReference>
<dbReference type="RefSeq" id="XP_010913746.1">
    <property type="nucleotide sequence ID" value="XM_010915444.3"/>
</dbReference>
<dbReference type="SUPFAM" id="SSF47923">
    <property type="entry name" value="Ypt/Rab-GAP domain of gyp1p"/>
    <property type="match status" value="2"/>
</dbReference>
<evidence type="ECO:0000256" key="2">
    <source>
        <dbReference type="SAM" id="MobiDB-lite"/>
    </source>
</evidence>
<dbReference type="InParanoid" id="A0A6I9QT33"/>
<dbReference type="Pfam" id="PF00566">
    <property type="entry name" value="RabGAP-TBC"/>
    <property type="match status" value="2"/>
</dbReference>
<dbReference type="PROSITE" id="PS50086">
    <property type="entry name" value="TBC_RABGAP"/>
    <property type="match status" value="1"/>
</dbReference>
<dbReference type="Proteomes" id="UP000504607">
    <property type="component" value="Chromosome 2"/>
</dbReference>
<dbReference type="FunFam" id="1.10.472.80:FF:000034">
    <property type="entry name" value="TBC1 domain family member 5"/>
    <property type="match status" value="1"/>
</dbReference>
<organism evidence="4 5">
    <name type="scientific">Elaeis guineensis var. tenera</name>
    <name type="common">Oil palm</name>
    <dbReference type="NCBI Taxonomy" id="51953"/>
    <lineage>
        <taxon>Eukaryota</taxon>
        <taxon>Viridiplantae</taxon>
        <taxon>Streptophyta</taxon>
        <taxon>Embryophyta</taxon>
        <taxon>Tracheophyta</taxon>
        <taxon>Spermatophyta</taxon>
        <taxon>Magnoliopsida</taxon>
        <taxon>Liliopsida</taxon>
        <taxon>Arecaceae</taxon>
        <taxon>Arecoideae</taxon>
        <taxon>Cocoseae</taxon>
        <taxon>Elaeidinae</taxon>
        <taxon>Elaeis</taxon>
    </lineage>
</organism>
<name>A0A6I9QT33_ELAGV</name>
<dbReference type="KEGG" id="egu:105039326"/>
<dbReference type="GeneID" id="105039326"/>
<dbReference type="SMART" id="SM00164">
    <property type="entry name" value="TBC"/>
    <property type="match status" value="1"/>
</dbReference>
<feature type="region of interest" description="Disordered" evidence="2">
    <location>
        <begin position="1"/>
        <end position="26"/>
    </location>
</feature>
<dbReference type="AlphaFoldDB" id="A0A6I9QT33"/>
<proteinExistence type="predicted"/>
<gene>
    <name evidence="5" type="primary">LOC105039326</name>
</gene>